<protein>
    <submittedName>
        <fullName evidence="2">DUF1385 domain-containing protein</fullName>
    </submittedName>
</protein>
<comment type="caution">
    <text evidence="2">The sequence shown here is derived from an EMBL/GenBank/DDBJ whole genome shotgun (WGS) entry which is preliminary data.</text>
</comment>
<accession>A0A844F6X2</accession>
<evidence type="ECO:0000256" key="1">
    <source>
        <dbReference type="SAM" id="Phobius"/>
    </source>
</evidence>
<dbReference type="EMBL" id="VUMB01000006">
    <property type="protein sequence ID" value="MSS39500.1"/>
    <property type="molecule type" value="Genomic_DNA"/>
</dbReference>
<proteinExistence type="predicted"/>
<feature type="transmembrane region" description="Helical" evidence="1">
    <location>
        <begin position="204"/>
        <end position="223"/>
    </location>
</feature>
<evidence type="ECO:0000313" key="3">
    <source>
        <dbReference type="Proteomes" id="UP000462363"/>
    </source>
</evidence>
<organism evidence="2 3">
    <name type="scientific">Clostridium scindens (strain JCM 10418 / VPI 12708)</name>
    <dbReference type="NCBI Taxonomy" id="29347"/>
    <lineage>
        <taxon>Bacteria</taxon>
        <taxon>Bacillati</taxon>
        <taxon>Bacillota</taxon>
        <taxon>Clostridia</taxon>
        <taxon>Lachnospirales</taxon>
        <taxon>Lachnospiraceae</taxon>
    </lineage>
</organism>
<keyword evidence="1" id="KW-0472">Membrane</keyword>
<keyword evidence="1" id="KW-1133">Transmembrane helix</keyword>
<dbReference type="PANTHER" id="PTHR42867">
    <property type="entry name" value="MEMBRANE PROTEIN-RELATED"/>
    <property type="match status" value="1"/>
</dbReference>
<dbReference type="Proteomes" id="UP000462363">
    <property type="component" value="Unassembled WGS sequence"/>
</dbReference>
<dbReference type="Pfam" id="PF07136">
    <property type="entry name" value="DUF1385"/>
    <property type="match status" value="1"/>
</dbReference>
<dbReference type="GeneID" id="62696532"/>
<keyword evidence="1" id="KW-0812">Transmembrane</keyword>
<dbReference type="AlphaFoldDB" id="A0A844F6X2"/>
<reference evidence="2 3" key="1">
    <citation type="submission" date="2019-08" db="EMBL/GenBank/DDBJ databases">
        <title>In-depth cultivation of the pig gut microbiome towards novel bacterial diversity and tailored functional studies.</title>
        <authorList>
            <person name="Wylensek D."/>
            <person name="Hitch T.C.A."/>
            <person name="Clavel T."/>
        </authorList>
    </citation>
    <scope>NUCLEOTIDE SEQUENCE [LARGE SCALE GENOMIC DNA]</scope>
    <source>
        <strain evidence="2 3">BL-389-WT-3D</strain>
    </source>
</reference>
<sequence length="311" mass="35118">MKSSNIGGQAVLEGIMMKHKDAYSVAVRKPDGEIIVQKDEYHSIVGKWKKLTMIPFIRGIFNFIDSMVLGIKTLTYSASFYEEEEQEKFTEAETLKKEKQEKWLMGGTVAFSVVAAVAIFMVLPYVLSSFLKPLIPSYHIRTVIEGFVRIGIFIMYVLLISRMEDIQRTFMYHGAEHKCINCIEHGLPLTVENVRISSRQHKRCGTSFLFFVLAISIILLLLVQVESPLMRVAVRIVLLPVIAGISYEILKLAGSSDNALINLFSKPGLAIQKLTTKEPDEGMIEVAIQAVEAVFDWRAYEEENFDISADL</sequence>
<feature type="transmembrane region" description="Helical" evidence="1">
    <location>
        <begin position="103"/>
        <end position="126"/>
    </location>
</feature>
<dbReference type="InterPro" id="IPR010787">
    <property type="entry name" value="DUF1385"/>
</dbReference>
<name>A0A844F6X2_CLOSV</name>
<evidence type="ECO:0000313" key="2">
    <source>
        <dbReference type="EMBL" id="MSS39500.1"/>
    </source>
</evidence>
<dbReference type="PANTHER" id="PTHR42867:SF1">
    <property type="entry name" value="MEMBRANE PROTEIN-RELATED"/>
    <property type="match status" value="1"/>
</dbReference>
<feature type="transmembrane region" description="Helical" evidence="1">
    <location>
        <begin position="138"/>
        <end position="159"/>
    </location>
</feature>
<gene>
    <name evidence="2" type="ORF">FYJ37_03775</name>
</gene>
<dbReference type="RefSeq" id="WP_004606983.1">
    <property type="nucleotide sequence ID" value="NZ_AP025569.1"/>
</dbReference>